<name>A0ACB9SUY3_HOLOL</name>
<dbReference type="Proteomes" id="UP001056778">
    <property type="component" value="Chromosome 7"/>
</dbReference>
<sequence length="407" mass="47032">MVLTLTDLGTEILIHIFQFCNINDLCRLKQTCVRFNNVINYNFDVILSRPALVTNQKHPYIQDRSAILLTSSTKWQISHNWRIGRYKEKAYLYERMNYIPWLNLEKGIIWISRGPYIKAYKRLNNNKIDVRHHLHVLSGNNLSDISKFTKRGNCLVSGQCDGSLWVWTKQGNKITTSTEKHQKEVVSVDIHNNIIVSGSRDCTFKLWNCRNNFTQISLIHTNHVSDRLWSTSFNENGSSLAIGTSGCNDRAALKIFDVHSLLETYSLGGEFQKGAGILDMKWDSDKVLLACGYDSCVRKWDLRTGKCVQCWEDPFYATIYCLDIDKMCTLIIGTQTNGRVVLFDTRQTKYSQMYFMQTCRMRGRNSPAYSLSFDATQLFVATDQHLNVLDFTDRRAKIHNYSYNIGK</sequence>
<evidence type="ECO:0000313" key="1">
    <source>
        <dbReference type="EMBL" id="KAI4458102.1"/>
    </source>
</evidence>
<comment type="caution">
    <text evidence="1">The sequence shown here is derived from an EMBL/GenBank/DDBJ whole genome shotgun (WGS) entry which is preliminary data.</text>
</comment>
<organism evidence="1 2">
    <name type="scientific">Holotrichia oblita</name>
    <name type="common">Chafer beetle</name>
    <dbReference type="NCBI Taxonomy" id="644536"/>
    <lineage>
        <taxon>Eukaryota</taxon>
        <taxon>Metazoa</taxon>
        <taxon>Ecdysozoa</taxon>
        <taxon>Arthropoda</taxon>
        <taxon>Hexapoda</taxon>
        <taxon>Insecta</taxon>
        <taxon>Pterygota</taxon>
        <taxon>Neoptera</taxon>
        <taxon>Endopterygota</taxon>
        <taxon>Coleoptera</taxon>
        <taxon>Polyphaga</taxon>
        <taxon>Scarabaeiformia</taxon>
        <taxon>Scarabaeidae</taxon>
        <taxon>Melolonthinae</taxon>
        <taxon>Holotrichia</taxon>
    </lineage>
</organism>
<gene>
    <name evidence="1" type="ORF">MML48_7g00009174</name>
</gene>
<reference evidence="1" key="1">
    <citation type="submission" date="2022-04" db="EMBL/GenBank/DDBJ databases">
        <title>Chromosome-scale genome assembly of Holotrichia oblita Faldermann.</title>
        <authorList>
            <person name="Rongchong L."/>
        </authorList>
    </citation>
    <scope>NUCLEOTIDE SEQUENCE</scope>
    <source>
        <strain evidence="1">81SQS9</strain>
    </source>
</reference>
<protein>
    <submittedName>
        <fullName evidence="1">Dactylin</fullName>
    </submittedName>
</protein>
<dbReference type="EMBL" id="CM043021">
    <property type="protein sequence ID" value="KAI4458102.1"/>
    <property type="molecule type" value="Genomic_DNA"/>
</dbReference>
<accession>A0ACB9SUY3</accession>
<proteinExistence type="predicted"/>
<keyword evidence="2" id="KW-1185">Reference proteome</keyword>
<evidence type="ECO:0000313" key="2">
    <source>
        <dbReference type="Proteomes" id="UP001056778"/>
    </source>
</evidence>